<accession>A0ABW0AE10</accession>
<reference evidence="3" key="1">
    <citation type="journal article" date="2019" name="Int. J. Syst. Evol. Microbiol.">
        <title>The Global Catalogue of Microorganisms (GCM) 10K type strain sequencing project: providing services to taxonomists for standard genome sequencing and annotation.</title>
        <authorList>
            <consortium name="The Broad Institute Genomics Platform"/>
            <consortium name="The Broad Institute Genome Sequencing Center for Infectious Disease"/>
            <person name="Wu L."/>
            <person name="Ma J."/>
        </authorList>
    </citation>
    <scope>NUCLEOTIDE SEQUENCE [LARGE SCALE GENOMIC DNA]</scope>
    <source>
        <strain evidence="3">PCU 266</strain>
    </source>
</reference>
<dbReference type="EMBL" id="JBHSKP010000002">
    <property type="protein sequence ID" value="MFC5150853.1"/>
    <property type="molecule type" value="Genomic_DNA"/>
</dbReference>
<keyword evidence="1" id="KW-0472">Membrane</keyword>
<feature type="transmembrane region" description="Helical" evidence="1">
    <location>
        <begin position="65"/>
        <end position="85"/>
    </location>
</feature>
<dbReference type="RefSeq" id="WP_344473323.1">
    <property type="nucleotide sequence ID" value="NZ_BAAASB010000003.1"/>
</dbReference>
<evidence type="ECO:0000313" key="2">
    <source>
        <dbReference type="EMBL" id="MFC5150853.1"/>
    </source>
</evidence>
<feature type="transmembrane region" description="Helical" evidence="1">
    <location>
        <begin position="6"/>
        <end position="26"/>
    </location>
</feature>
<evidence type="ECO:0000256" key="1">
    <source>
        <dbReference type="SAM" id="Phobius"/>
    </source>
</evidence>
<sequence length="127" mass="13927">MLTTVAMHWIWLMAAAATVIHCFAMAKWIPLPVVRTKYPLIIVGCGVLVIALGDGRELSSVEKLVLYSSTLIGLTVGLFPNRKLFTAWALEVKQGVRHARFEYPRGRVSFAVATTAAFIVLGVALTR</sequence>
<feature type="transmembrane region" description="Helical" evidence="1">
    <location>
        <begin position="106"/>
        <end position="125"/>
    </location>
</feature>
<feature type="transmembrane region" description="Helical" evidence="1">
    <location>
        <begin position="38"/>
        <end position="53"/>
    </location>
</feature>
<evidence type="ECO:0000313" key="3">
    <source>
        <dbReference type="Proteomes" id="UP001596160"/>
    </source>
</evidence>
<keyword evidence="3" id="KW-1185">Reference proteome</keyword>
<dbReference type="Proteomes" id="UP001596160">
    <property type="component" value="Unassembled WGS sequence"/>
</dbReference>
<protein>
    <recommendedName>
        <fullName evidence="4">Integral membrane protein</fullName>
    </recommendedName>
</protein>
<name>A0ABW0AE10_9ACTN</name>
<evidence type="ECO:0008006" key="4">
    <source>
        <dbReference type="Google" id="ProtNLM"/>
    </source>
</evidence>
<comment type="caution">
    <text evidence="2">The sequence shown here is derived from an EMBL/GenBank/DDBJ whole genome shotgun (WGS) entry which is preliminary data.</text>
</comment>
<proteinExistence type="predicted"/>
<organism evidence="2 3">
    <name type="scientific">Streptomyces amakusaensis</name>
    <dbReference type="NCBI Taxonomy" id="67271"/>
    <lineage>
        <taxon>Bacteria</taxon>
        <taxon>Bacillati</taxon>
        <taxon>Actinomycetota</taxon>
        <taxon>Actinomycetes</taxon>
        <taxon>Kitasatosporales</taxon>
        <taxon>Streptomycetaceae</taxon>
        <taxon>Streptomyces</taxon>
    </lineage>
</organism>
<gene>
    <name evidence="2" type="ORF">ACFPRH_03790</name>
</gene>
<keyword evidence="1" id="KW-1133">Transmembrane helix</keyword>
<keyword evidence="1" id="KW-0812">Transmembrane</keyword>